<dbReference type="InterPro" id="IPR002737">
    <property type="entry name" value="MEMO1_fam"/>
</dbReference>
<dbReference type="AlphaFoldDB" id="A0AAV7YVX6"/>
<protein>
    <submittedName>
        <fullName evidence="2">Protein memo1</fullName>
    </submittedName>
</protein>
<reference evidence="2" key="1">
    <citation type="submission" date="2022-08" db="EMBL/GenBank/DDBJ databases">
        <title>Novel sulphate-reducing endosymbionts in the free-living metamonad Anaeramoeba.</title>
        <authorList>
            <person name="Jerlstrom-Hultqvist J."/>
            <person name="Cepicka I."/>
            <person name="Gallot-Lavallee L."/>
            <person name="Salas-Leiva D."/>
            <person name="Curtis B.A."/>
            <person name="Zahonova K."/>
            <person name="Pipaliya S."/>
            <person name="Dacks J."/>
            <person name="Roger A.J."/>
        </authorList>
    </citation>
    <scope>NUCLEOTIDE SEQUENCE</scope>
    <source>
        <strain evidence="2">Busselton2</strain>
    </source>
</reference>
<dbReference type="HAMAP" id="MF_00055">
    <property type="entry name" value="MEMO1"/>
    <property type="match status" value="1"/>
</dbReference>
<dbReference type="CDD" id="cd07361">
    <property type="entry name" value="MEMO_like"/>
    <property type="match status" value="1"/>
</dbReference>
<dbReference type="Pfam" id="PF01875">
    <property type="entry name" value="Memo"/>
    <property type="match status" value="1"/>
</dbReference>
<evidence type="ECO:0000313" key="2">
    <source>
        <dbReference type="EMBL" id="KAJ3433873.1"/>
    </source>
</evidence>
<proteinExistence type="inferred from homology"/>
<dbReference type="PANTHER" id="PTHR11060">
    <property type="entry name" value="PROTEIN MEMO1"/>
    <property type="match status" value="1"/>
</dbReference>
<sequence length="294" mass="33592">MRRATHAYSWYSGNSNHLKREIVSYLEKATNEYSSRPIKGMICPHAGFAYSAPTAAYAWKNVQANDFKEKIERVFLLGNSHSAYTQKCLLSSATSYETPFGNLQIDTKIVSEILENEMFGQMSMEVDENEHSIEMHLPFVAHVLGTEKIKIVPILVGQIPNEKKLKYGEFFKQYLEMENSLFVVSSDFCHWGRRFQYTTTIKSEGNEKLPIYKSIERIDRLGMDAIESLIPEKFNNYIDEYRNTICGKHPIGILMAASNPEVHQLKFVNYSQSSKVTSKSDSSVSYASAVLFEK</sequence>
<dbReference type="NCBIfam" id="TIGR04336">
    <property type="entry name" value="AmmeMemoSam_B"/>
    <property type="match status" value="1"/>
</dbReference>
<organism evidence="2 3">
    <name type="scientific">Anaeramoeba flamelloides</name>
    <dbReference type="NCBI Taxonomy" id="1746091"/>
    <lineage>
        <taxon>Eukaryota</taxon>
        <taxon>Metamonada</taxon>
        <taxon>Anaeramoebidae</taxon>
        <taxon>Anaeramoeba</taxon>
    </lineage>
</organism>
<comment type="similarity">
    <text evidence="1">Belongs to the MEMO1 family.</text>
</comment>
<dbReference type="Proteomes" id="UP001146793">
    <property type="component" value="Unassembled WGS sequence"/>
</dbReference>
<comment type="caution">
    <text evidence="2">The sequence shown here is derived from an EMBL/GenBank/DDBJ whole genome shotgun (WGS) entry which is preliminary data.</text>
</comment>
<dbReference type="Gene3D" id="3.40.830.10">
    <property type="entry name" value="LigB-like"/>
    <property type="match status" value="1"/>
</dbReference>
<accession>A0AAV7YVX6</accession>
<name>A0AAV7YVX6_9EUKA</name>
<evidence type="ECO:0000256" key="1">
    <source>
        <dbReference type="ARBA" id="ARBA00006315"/>
    </source>
</evidence>
<dbReference type="PANTHER" id="PTHR11060:SF0">
    <property type="entry name" value="PROTEIN MEMO1"/>
    <property type="match status" value="1"/>
</dbReference>
<dbReference type="EMBL" id="JANTQA010000045">
    <property type="protein sequence ID" value="KAJ3433873.1"/>
    <property type="molecule type" value="Genomic_DNA"/>
</dbReference>
<gene>
    <name evidence="2" type="ORF">M0812_19928</name>
</gene>
<evidence type="ECO:0000313" key="3">
    <source>
        <dbReference type="Proteomes" id="UP001146793"/>
    </source>
</evidence>